<keyword evidence="1" id="KW-0812">Transmembrane</keyword>
<evidence type="ECO:0000313" key="3">
    <source>
        <dbReference type="Proteomes" id="UP001229346"/>
    </source>
</evidence>
<accession>A0ABT9U409</accession>
<protein>
    <submittedName>
        <fullName evidence="2">Type VI protein secretion system component VasK</fullName>
    </submittedName>
</protein>
<dbReference type="Proteomes" id="UP001229346">
    <property type="component" value="Unassembled WGS sequence"/>
</dbReference>
<keyword evidence="1" id="KW-1133">Transmembrane helix</keyword>
<proteinExistence type="predicted"/>
<reference evidence="2 3" key="1">
    <citation type="submission" date="2023-07" db="EMBL/GenBank/DDBJ databases">
        <title>Sorghum-associated microbial communities from plants grown in Nebraska, USA.</title>
        <authorList>
            <person name="Schachtman D."/>
        </authorList>
    </citation>
    <scope>NUCLEOTIDE SEQUENCE [LARGE SCALE GENOMIC DNA]</scope>
    <source>
        <strain evidence="2 3">CC482</strain>
    </source>
</reference>
<feature type="transmembrane region" description="Helical" evidence="1">
    <location>
        <begin position="6"/>
        <end position="28"/>
    </location>
</feature>
<comment type="caution">
    <text evidence="2">The sequence shown here is derived from an EMBL/GenBank/DDBJ whole genome shotgun (WGS) entry which is preliminary data.</text>
</comment>
<dbReference type="RefSeq" id="WP_307205708.1">
    <property type="nucleotide sequence ID" value="NZ_JAUSSU010000007.1"/>
</dbReference>
<gene>
    <name evidence="2" type="ORF">J2T15_003832</name>
</gene>
<dbReference type="EMBL" id="JAUSSU010000007">
    <property type="protein sequence ID" value="MDQ0114377.1"/>
    <property type="molecule type" value="Genomic_DNA"/>
</dbReference>
<sequence length="78" mass="9126">MEDQQVWIIILGVIAGFFIFRDLLLWFWRVNHTTNRLEHIEELLHEISQKIKPDVEEVESISAAANEPVLKRSNKGNV</sequence>
<evidence type="ECO:0000256" key="1">
    <source>
        <dbReference type="SAM" id="Phobius"/>
    </source>
</evidence>
<organism evidence="2 3">
    <name type="scientific">Paenibacillus harenae</name>
    <dbReference type="NCBI Taxonomy" id="306543"/>
    <lineage>
        <taxon>Bacteria</taxon>
        <taxon>Bacillati</taxon>
        <taxon>Bacillota</taxon>
        <taxon>Bacilli</taxon>
        <taxon>Bacillales</taxon>
        <taxon>Paenibacillaceae</taxon>
        <taxon>Paenibacillus</taxon>
    </lineage>
</organism>
<name>A0ABT9U409_PAEHA</name>
<keyword evidence="1" id="KW-0472">Membrane</keyword>
<keyword evidence="3" id="KW-1185">Reference proteome</keyword>
<evidence type="ECO:0000313" key="2">
    <source>
        <dbReference type="EMBL" id="MDQ0114377.1"/>
    </source>
</evidence>